<dbReference type="SUPFAM" id="SSF52374">
    <property type="entry name" value="Nucleotidylyl transferase"/>
    <property type="match status" value="1"/>
</dbReference>
<dbReference type="GO" id="GO:0008531">
    <property type="term" value="F:riboflavin kinase activity"/>
    <property type="evidence" value="ECO:0007669"/>
    <property type="project" value="UniProtKB-UniRule"/>
</dbReference>
<dbReference type="NCBIfam" id="TIGR00083">
    <property type="entry name" value="ribF"/>
    <property type="match status" value="1"/>
</dbReference>
<evidence type="ECO:0000313" key="16">
    <source>
        <dbReference type="EMBL" id="HIQ80382.1"/>
    </source>
</evidence>
<evidence type="ECO:0000256" key="4">
    <source>
        <dbReference type="ARBA" id="ARBA00022643"/>
    </source>
</evidence>
<dbReference type="Gene3D" id="3.40.50.620">
    <property type="entry name" value="HUPs"/>
    <property type="match status" value="1"/>
</dbReference>
<evidence type="ECO:0000259" key="15">
    <source>
        <dbReference type="SMART" id="SM00904"/>
    </source>
</evidence>
<dbReference type="Pfam" id="PF01687">
    <property type="entry name" value="Flavokinase"/>
    <property type="match status" value="1"/>
</dbReference>
<accession>A0A9D0ZGV5</accession>
<evidence type="ECO:0000256" key="11">
    <source>
        <dbReference type="ARBA" id="ARBA00023268"/>
    </source>
</evidence>
<dbReference type="InterPro" id="IPR015864">
    <property type="entry name" value="FAD_synthase"/>
</dbReference>
<keyword evidence="9 14" id="KW-0274">FAD</keyword>
<evidence type="ECO:0000256" key="5">
    <source>
        <dbReference type="ARBA" id="ARBA00022679"/>
    </source>
</evidence>
<dbReference type="GO" id="GO:0006747">
    <property type="term" value="P:FAD biosynthetic process"/>
    <property type="evidence" value="ECO:0007669"/>
    <property type="project" value="UniProtKB-UniRule"/>
</dbReference>
<keyword evidence="10 14" id="KW-0067">ATP-binding</keyword>
<comment type="caution">
    <text evidence="16">The sequence shown here is derived from an EMBL/GenBank/DDBJ whole genome shotgun (WGS) entry which is preliminary data.</text>
</comment>
<dbReference type="Gene3D" id="2.40.30.30">
    <property type="entry name" value="Riboflavin kinase-like"/>
    <property type="match status" value="1"/>
</dbReference>
<comment type="pathway">
    <text evidence="1 14">Cofactor biosynthesis; FAD biosynthesis; FAD from FMN: step 1/1.</text>
</comment>
<keyword evidence="8 14" id="KW-0418">Kinase</keyword>
<name>A0A9D0ZGV5_9FIRM</name>
<keyword evidence="7 14" id="KW-0547">Nucleotide-binding</keyword>
<comment type="pathway">
    <text evidence="2 14">Cofactor biosynthesis; FMN biosynthesis; FMN from riboflavin (ATP route): step 1/1.</text>
</comment>
<dbReference type="InterPro" id="IPR023468">
    <property type="entry name" value="Riboflavin_kinase"/>
</dbReference>
<evidence type="ECO:0000256" key="3">
    <source>
        <dbReference type="ARBA" id="ARBA00022630"/>
    </source>
</evidence>
<keyword evidence="11" id="KW-0511">Multifunctional enzyme</keyword>
<comment type="similarity">
    <text evidence="14">Belongs to the ribF family.</text>
</comment>
<evidence type="ECO:0000313" key="17">
    <source>
        <dbReference type="Proteomes" id="UP000886787"/>
    </source>
</evidence>
<comment type="catalytic activity">
    <reaction evidence="13 14">
        <text>FMN + ATP + H(+) = FAD + diphosphate</text>
        <dbReference type="Rhea" id="RHEA:17237"/>
        <dbReference type="ChEBI" id="CHEBI:15378"/>
        <dbReference type="ChEBI" id="CHEBI:30616"/>
        <dbReference type="ChEBI" id="CHEBI:33019"/>
        <dbReference type="ChEBI" id="CHEBI:57692"/>
        <dbReference type="ChEBI" id="CHEBI:58210"/>
        <dbReference type="EC" id="2.7.7.2"/>
    </reaction>
</comment>
<protein>
    <recommendedName>
        <fullName evidence="14">Riboflavin biosynthesis protein</fullName>
    </recommendedName>
    <domain>
        <recommendedName>
            <fullName evidence="14">Riboflavin kinase</fullName>
            <ecNumber evidence="14">2.7.1.26</ecNumber>
        </recommendedName>
        <alternativeName>
            <fullName evidence="14">Flavokinase</fullName>
        </alternativeName>
    </domain>
    <domain>
        <recommendedName>
            <fullName evidence="14">FMN adenylyltransferase</fullName>
            <ecNumber evidence="14">2.7.7.2</ecNumber>
        </recommendedName>
        <alternativeName>
            <fullName evidence="14">FAD pyrophosphorylase</fullName>
        </alternativeName>
        <alternativeName>
            <fullName evidence="14">FAD synthase</fullName>
        </alternativeName>
    </domain>
</protein>
<evidence type="ECO:0000256" key="7">
    <source>
        <dbReference type="ARBA" id="ARBA00022741"/>
    </source>
</evidence>
<reference evidence="16" key="2">
    <citation type="journal article" date="2021" name="PeerJ">
        <title>Extensive microbial diversity within the chicken gut microbiome revealed by metagenomics and culture.</title>
        <authorList>
            <person name="Gilroy R."/>
            <person name="Ravi A."/>
            <person name="Getino M."/>
            <person name="Pursley I."/>
            <person name="Horton D.L."/>
            <person name="Alikhan N.F."/>
            <person name="Baker D."/>
            <person name="Gharbi K."/>
            <person name="Hall N."/>
            <person name="Watson M."/>
            <person name="Adriaenssens E.M."/>
            <person name="Foster-Nyarko E."/>
            <person name="Jarju S."/>
            <person name="Secka A."/>
            <person name="Antonio M."/>
            <person name="Oren A."/>
            <person name="Chaudhuri R.R."/>
            <person name="La Ragione R."/>
            <person name="Hildebrand F."/>
            <person name="Pallen M.J."/>
        </authorList>
    </citation>
    <scope>NUCLEOTIDE SEQUENCE</scope>
    <source>
        <strain evidence="16">ChiSjej1B19-3389</strain>
    </source>
</reference>
<dbReference type="EC" id="2.7.1.26" evidence="14"/>
<keyword evidence="6 14" id="KW-0548">Nucleotidyltransferase</keyword>
<feature type="domain" description="Riboflavin kinase" evidence="15">
    <location>
        <begin position="177"/>
        <end position="302"/>
    </location>
</feature>
<dbReference type="InterPro" id="IPR014729">
    <property type="entry name" value="Rossmann-like_a/b/a_fold"/>
</dbReference>
<evidence type="ECO:0000256" key="9">
    <source>
        <dbReference type="ARBA" id="ARBA00022827"/>
    </source>
</evidence>
<dbReference type="InterPro" id="IPR015865">
    <property type="entry name" value="Riboflavin_kinase_bac/euk"/>
</dbReference>
<gene>
    <name evidence="16" type="primary">ribF</name>
    <name evidence="16" type="ORF">IAD32_03765</name>
</gene>
<organism evidence="16 17">
    <name type="scientific">Candidatus Scatavimonas merdigallinarum</name>
    <dbReference type="NCBI Taxonomy" id="2840914"/>
    <lineage>
        <taxon>Bacteria</taxon>
        <taxon>Bacillati</taxon>
        <taxon>Bacillota</taxon>
        <taxon>Clostridia</taxon>
        <taxon>Eubacteriales</taxon>
        <taxon>Oscillospiraceae</taxon>
        <taxon>Oscillospiraceae incertae sedis</taxon>
        <taxon>Candidatus Scatavimonas</taxon>
    </lineage>
</organism>
<keyword evidence="4 14" id="KW-0288">FMN</keyword>
<evidence type="ECO:0000256" key="13">
    <source>
        <dbReference type="ARBA" id="ARBA00049494"/>
    </source>
</evidence>
<dbReference type="GO" id="GO:0005524">
    <property type="term" value="F:ATP binding"/>
    <property type="evidence" value="ECO:0007669"/>
    <property type="project" value="UniProtKB-UniRule"/>
</dbReference>
<dbReference type="PANTHER" id="PTHR22749">
    <property type="entry name" value="RIBOFLAVIN KINASE/FMN ADENYLYLTRANSFERASE"/>
    <property type="match status" value="1"/>
</dbReference>
<evidence type="ECO:0000256" key="2">
    <source>
        <dbReference type="ARBA" id="ARBA00005201"/>
    </source>
</evidence>
<dbReference type="PIRSF" id="PIRSF004491">
    <property type="entry name" value="FAD_Synth"/>
    <property type="match status" value="1"/>
</dbReference>
<dbReference type="AlphaFoldDB" id="A0A9D0ZGV5"/>
<dbReference type="Pfam" id="PF06574">
    <property type="entry name" value="FAD_syn"/>
    <property type="match status" value="1"/>
</dbReference>
<evidence type="ECO:0000256" key="12">
    <source>
        <dbReference type="ARBA" id="ARBA00047880"/>
    </source>
</evidence>
<evidence type="ECO:0000256" key="10">
    <source>
        <dbReference type="ARBA" id="ARBA00022840"/>
    </source>
</evidence>
<dbReference type="CDD" id="cd02064">
    <property type="entry name" value="FAD_synthetase_N"/>
    <property type="match status" value="1"/>
</dbReference>
<dbReference type="GO" id="GO:0003919">
    <property type="term" value="F:FMN adenylyltransferase activity"/>
    <property type="evidence" value="ECO:0007669"/>
    <property type="project" value="UniProtKB-UniRule"/>
</dbReference>
<dbReference type="InterPro" id="IPR002606">
    <property type="entry name" value="Riboflavin_kinase_bac"/>
</dbReference>
<evidence type="ECO:0000256" key="14">
    <source>
        <dbReference type="PIRNR" id="PIRNR004491"/>
    </source>
</evidence>
<proteinExistence type="inferred from homology"/>
<dbReference type="InterPro" id="IPR023465">
    <property type="entry name" value="Riboflavin_kinase_dom_sf"/>
</dbReference>
<dbReference type="EC" id="2.7.7.2" evidence="14"/>
<dbReference type="GO" id="GO:0009231">
    <property type="term" value="P:riboflavin biosynthetic process"/>
    <property type="evidence" value="ECO:0007669"/>
    <property type="project" value="InterPro"/>
</dbReference>
<dbReference type="SUPFAM" id="SSF82114">
    <property type="entry name" value="Riboflavin kinase-like"/>
    <property type="match status" value="1"/>
</dbReference>
<evidence type="ECO:0000256" key="8">
    <source>
        <dbReference type="ARBA" id="ARBA00022777"/>
    </source>
</evidence>
<comment type="catalytic activity">
    <reaction evidence="12 14">
        <text>riboflavin + ATP = FMN + ADP + H(+)</text>
        <dbReference type="Rhea" id="RHEA:14357"/>
        <dbReference type="ChEBI" id="CHEBI:15378"/>
        <dbReference type="ChEBI" id="CHEBI:30616"/>
        <dbReference type="ChEBI" id="CHEBI:57986"/>
        <dbReference type="ChEBI" id="CHEBI:58210"/>
        <dbReference type="ChEBI" id="CHEBI:456216"/>
        <dbReference type="EC" id="2.7.1.26"/>
    </reaction>
</comment>
<keyword evidence="5 14" id="KW-0808">Transferase</keyword>
<dbReference type="EMBL" id="DVFW01000021">
    <property type="protein sequence ID" value="HIQ80382.1"/>
    <property type="molecule type" value="Genomic_DNA"/>
</dbReference>
<reference evidence="16" key="1">
    <citation type="submission" date="2020-10" db="EMBL/GenBank/DDBJ databases">
        <authorList>
            <person name="Gilroy R."/>
        </authorList>
    </citation>
    <scope>NUCLEOTIDE SEQUENCE</scope>
    <source>
        <strain evidence="16">ChiSjej1B19-3389</strain>
    </source>
</reference>
<keyword evidence="3 14" id="KW-0285">Flavoprotein</keyword>
<dbReference type="PANTHER" id="PTHR22749:SF6">
    <property type="entry name" value="RIBOFLAVIN KINASE"/>
    <property type="match status" value="1"/>
</dbReference>
<evidence type="ECO:0000256" key="1">
    <source>
        <dbReference type="ARBA" id="ARBA00004726"/>
    </source>
</evidence>
<dbReference type="Proteomes" id="UP000886787">
    <property type="component" value="Unassembled WGS sequence"/>
</dbReference>
<dbReference type="SMART" id="SM00904">
    <property type="entry name" value="Flavokinase"/>
    <property type="match status" value="1"/>
</dbReference>
<evidence type="ECO:0000256" key="6">
    <source>
        <dbReference type="ARBA" id="ARBA00022695"/>
    </source>
</evidence>
<sequence length="311" mass="34703">MKIKRQLCPAKRDTAVALGFFDGVHRGHQAVLQQAVFCKTDALVPAAFTFLKSPQAQLRKKEAPALLTMQQKEALFAESGIELLYTVDFRQVMLLSPYDFVEEVLVRTLRAKKVFCGFNYHFGSGGKADAHILSEICREFSIEVVSVPPVLYKDAPVSSTRIRKALMQGDIDDATQMLGRPFAFDFAVQKGNQLGRRLHTPTFNQPFPAGFVLPRFGVYATAVCLEDGLRCGVTNIGMRPTVGAVSPLAETWMPQDTCGELYGKKIEVQLLAFLRDEKKFESLEQLQSAILKDGCRAQRVFAQYMEKKPGK</sequence>
<dbReference type="GO" id="GO:0009398">
    <property type="term" value="P:FMN biosynthetic process"/>
    <property type="evidence" value="ECO:0007669"/>
    <property type="project" value="UniProtKB-UniRule"/>
</dbReference>